<dbReference type="RefSeq" id="WP_379766238.1">
    <property type="nucleotide sequence ID" value="NZ_JBHSMZ010000001.1"/>
</dbReference>
<name>A0ABW0RS04_9BURK</name>
<keyword evidence="2" id="KW-1185">Reference proteome</keyword>
<evidence type="ECO:0008006" key="3">
    <source>
        <dbReference type="Google" id="ProtNLM"/>
    </source>
</evidence>
<reference evidence="2" key="1">
    <citation type="journal article" date="2019" name="Int. J. Syst. Evol. Microbiol.">
        <title>The Global Catalogue of Microorganisms (GCM) 10K type strain sequencing project: providing services to taxonomists for standard genome sequencing and annotation.</title>
        <authorList>
            <consortium name="The Broad Institute Genomics Platform"/>
            <consortium name="The Broad Institute Genome Sequencing Center for Infectious Disease"/>
            <person name="Wu L."/>
            <person name="Ma J."/>
        </authorList>
    </citation>
    <scope>NUCLEOTIDE SEQUENCE [LARGE SCALE GENOMIC DNA]</scope>
    <source>
        <strain evidence="2">CGMCC 4.5798</strain>
    </source>
</reference>
<gene>
    <name evidence="1" type="ORF">ACFPO9_01945</name>
</gene>
<comment type="caution">
    <text evidence="1">The sequence shown here is derived from an EMBL/GenBank/DDBJ whole genome shotgun (WGS) entry which is preliminary data.</text>
</comment>
<accession>A0ABW0RS04</accession>
<dbReference type="Proteomes" id="UP001596086">
    <property type="component" value="Unassembled WGS sequence"/>
</dbReference>
<organism evidence="1 2">
    <name type="scientific">Massilia aerilata</name>
    <dbReference type="NCBI Taxonomy" id="453817"/>
    <lineage>
        <taxon>Bacteria</taxon>
        <taxon>Pseudomonadati</taxon>
        <taxon>Pseudomonadota</taxon>
        <taxon>Betaproteobacteria</taxon>
        <taxon>Burkholderiales</taxon>
        <taxon>Oxalobacteraceae</taxon>
        <taxon>Telluria group</taxon>
        <taxon>Massilia</taxon>
    </lineage>
</organism>
<evidence type="ECO:0000313" key="1">
    <source>
        <dbReference type="EMBL" id="MFC5547273.1"/>
    </source>
</evidence>
<protein>
    <recommendedName>
        <fullName evidence="3">PEGA domain-containing protein</fullName>
    </recommendedName>
</protein>
<dbReference type="EMBL" id="JBHSMZ010000001">
    <property type="protein sequence ID" value="MFC5547273.1"/>
    <property type="molecule type" value="Genomic_DNA"/>
</dbReference>
<evidence type="ECO:0000313" key="2">
    <source>
        <dbReference type="Proteomes" id="UP001596086"/>
    </source>
</evidence>
<proteinExistence type="predicted"/>
<sequence length="109" mass="12216">MAEILIRRPSAWGDKLRSYRILVDGDHAGTIGEKGEARIAVKPGRHTVRLKIDWCWSPPLEIEVDAGTQRTVECGPNAHPLLALVYISFLKNRYLWLRDSGTRALPIAA</sequence>